<accession>A0A5N4DAM3</accession>
<dbReference type="SMART" id="SM00060">
    <property type="entry name" value="FN3"/>
    <property type="match status" value="1"/>
</dbReference>
<evidence type="ECO:0000313" key="5">
    <source>
        <dbReference type="Proteomes" id="UP000299084"/>
    </source>
</evidence>
<dbReference type="EMBL" id="JWIN03000013">
    <property type="protein sequence ID" value="KAB1268213.1"/>
    <property type="molecule type" value="Genomic_DNA"/>
</dbReference>
<protein>
    <submittedName>
        <fullName evidence="4">Receptor-type tyrosine-protein phosphatase U</fullName>
    </submittedName>
</protein>
<dbReference type="PANTHER" id="PTHR24051:SF10">
    <property type="entry name" value="RECEPTOR-TYPE TYROSINE-PROTEIN PHOSPHATASE U-RELATED"/>
    <property type="match status" value="1"/>
</dbReference>
<evidence type="ECO:0000256" key="1">
    <source>
        <dbReference type="ARBA" id="ARBA00022737"/>
    </source>
</evidence>
<dbReference type="Pfam" id="PF00041">
    <property type="entry name" value="fn3"/>
    <property type="match status" value="1"/>
</dbReference>
<feature type="domain" description="Fibronectin type-III" evidence="3">
    <location>
        <begin position="3"/>
        <end position="101"/>
    </location>
</feature>
<dbReference type="InterPro" id="IPR013783">
    <property type="entry name" value="Ig-like_fold"/>
</dbReference>
<dbReference type="Proteomes" id="UP000299084">
    <property type="component" value="Unassembled WGS sequence"/>
</dbReference>
<dbReference type="SUPFAM" id="SSF49265">
    <property type="entry name" value="Fibronectin type III"/>
    <property type="match status" value="1"/>
</dbReference>
<dbReference type="CDD" id="cd00063">
    <property type="entry name" value="FN3"/>
    <property type="match status" value="1"/>
</dbReference>
<dbReference type="FunFam" id="2.60.40.10:FF:000019">
    <property type="entry name" value="receptor-type tyrosine-protein phosphatase kappa isoform X2"/>
    <property type="match status" value="1"/>
</dbReference>
<dbReference type="AlphaFoldDB" id="A0A5N4DAM3"/>
<keyword evidence="4" id="KW-0675">Receptor</keyword>
<dbReference type="InterPro" id="IPR003961">
    <property type="entry name" value="FN3_dom"/>
</dbReference>
<dbReference type="PROSITE" id="PS50853">
    <property type="entry name" value="FN3"/>
    <property type="match status" value="1"/>
</dbReference>
<organism evidence="4 5">
    <name type="scientific">Camelus dromedarius</name>
    <name type="common">Dromedary</name>
    <name type="synonym">Arabian camel</name>
    <dbReference type="NCBI Taxonomy" id="9838"/>
    <lineage>
        <taxon>Eukaryota</taxon>
        <taxon>Metazoa</taxon>
        <taxon>Chordata</taxon>
        <taxon>Craniata</taxon>
        <taxon>Vertebrata</taxon>
        <taxon>Euteleostomi</taxon>
        <taxon>Mammalia</taxon>
        <taxon>Eutheria</taxon>
        <taxon>Laurasiatheria</taxon>
        <taxon>Artiodactyla</taxon>
        <taxon>Tylopoda</taxon>
        <taxon>Camelidae</taxon>
        <taxon>Camelus</taxon>
    </lineage>
</organism>
<dbReference type="InterPro" id="IPR051622">
    <property type="entry name" value="R-tyr_protein_phosphatases"/>
</dbReference>
<keyword evidence="5" id="KW-1185">Reference proteome</keyword>
<gene>
    <name evidence="4" type="ORF">Cadr_000013521</name>
</gene>
<name>A0A5N4DAM3_CAMDR</name>
<comment type="caution">
    <text evidence="4">The sequence shown here is derived from an EMBL/GenBank/DDBJ whole genome shotgun (WGS) entry which is preliminary data.</text>
</comment>
<proteinExistence type="predicted"/>
<evidence type="ECO:0000313" key="4">
    <source>
        <dbReference type="EMBL" id="KAB1268213.1"/>
    </source>
</evidence>
<dbReference type="PANTHER" id="PTHR24051">
    <property type="entry name" value="SUSHI DOMAIN-CONTAINING PROTEIN 1"/>
    <property type="match status" value="1"/>
</dbReference>
<keyword evidence="1" id="KW-0677">Repeat</keyword>
<dbReference type="InterPro" id="IPR036116">
    <property type="entry name" value="FN3_sf"/>
</dbReference>
<sequence length="106" mass="12226">MRAPKGLAFAEIQARQLTLQWEPLGYNVTRCHTYTVSLCYHYTLGSSHNQTVRECVKMERGVSRYTIKNLLPYRNVHVRLVLTNPEGRKEGKEVTFQTDEDGKSPL</sequence>
<evidence type="ECO:0000256" key="2">
    <source>
        <dbReference type="ARBA" id="ARBA00023157"/>
    </source>
</evidence>
<reference evidence="4 5" key="1">
    <citation type="journal article" date="2019" name="Mol. Ecol. Resour.">
        <title>Improving Illumina assemblies with Hi-C and long reads: an example with the North African dromedary.</title>
        <authorList>
            <person name="Elbers J.P."/>
            <person name="Rogers M.F."/>
            <person name="Perelman P.L."/>
            <person name="Proskuryakova A.A."/>
            <person name="Serdyukova N.A."/>
            <person name="Johnson W.E."/>
            <person name="Horin P."/>
            <person name="Corander J."/>
            <person name="Murphy D."/>
            <person name="Burger P.A."/>
        </authorList>
    </citation>
    <scope>NUCLEOTIDE SEQUENCE [LARGE SCALE GENOMIC DNA]</scope>
    <source>
        <strain evidence="4">Drom800</strain>
        <tissue evidence="4">Blood</tissue>
    </source>
</reference>
<dbReference type="Gene3D" id="2.60.40.10">
    <property type="entry name" value="Immunoglobulins"/>
    <property type="match status" value="1"/>
</dbReference>
<keyword evidence="2" id="KW-1015">Disulfide bond</keyword>
<evidence type="ECO:0000259" key="3">
    <source>
        <dbReference type="PROSITE" id="PS50853"/>
    </source>
</evidence>